<name>A0A9W8GUX0_9FUNG</name>
<protein>
    <recommendedName>
        <fullName evidence="1">DUF4246 domain-containing protein</fullName>
    </recommendedName>
</protein>
<gene>
    <name evidence="2" type="ORF">GGI19_006205</name>
</gene>
<comment type="caution">
    <text evidence="2">The sequence shown here is derived from an EMBL/GenBank/DDBJ whole genome shotgun (WGS) entry which is preliminary data.</text>
</comment>
<feature type="domain" description="DUF4246" evidence="1">
    <location>
        <begin position="85"/>
        <end position="398"/>
    </location>
</feature>
<dbReference type="OrthoDB" id="415532at2759"/>
<proteinExistence type="predicted"/>
<dbReference type="AlphaFoldDB" id="A0A9W8GUX0"/>
<accession>A0A9W8GUX0</accession>
<dbReference type="PANTHER" id="PTHR33119">
    <property type="entry name" value="IFI3P"/>
    <property type="match status" value="1"/>
</dbReference>
<reference evidence="2" key="1">
    <citation type="submission" date="2022-07" db="EMBL/GenBank/DDBJ databases">
        <title>Phylogenomic reconstructions and comparative analyses of Kickxellomycotina fungi.</title>
        <authorList>
            <person name="Reynolds N.K."/>
            <person name="Stajich J.E."/>
            <person name="Barry K."/>
            <person name="Grigoriev I.V."/>
            <person name="Crous P."/>
            <person name="Smith M.E."/>
        </authorList>
    </citation>
    <scope>NUCLEOTIDE SEQUENCE</scope>
    <source>
        <strain evidence="2">BCRC 34297</strain>
    </source>
</reference>
<sequence>MIKCLTAIIIPPEATLDERIRGLFRPGAVYNRKPEPMDILVERRMRQMSSDIRSKTDWMETINDADTRAGWAAEAKTKELTGIEFAYVLDELVYYASLHLPGSNARLSAADGVWLSDTLIDAETTNELRDYVAILESVPDRQKDWYPNDRSRVLNLIDPSLFPLTYSRSKLCLQTGTSPQAALKFEDVGEFPGSLDGWHRALNVTEEESDYYLPTGVRWCGSYTSEKFSWLPSEFHVDDNGAVTIESYINNLHPVKHAALYPIIASVFSKFLLLLEQVVTDLVHPRHPRVMPDQDKYYKSDEPLPNHEGGNYYEELILWKSRAAFVHPQPEPFVAPAHPINPYRLCGRRLQAIVKMSNIELTSKRPIYGGEDWSVAGLTNERIIATGIFFYDVANIAPA</sequence>
<feature type="non-terminal residue" evidence="2">
    <location>
        <position position="399"/>
    </location>
</feature>
<dbReference type="Pfam" id="PF14033">
    <property type="entry name" value="DUF4246"/>
    <property type="match status" value="1"/>
</dbReference>
<organism evidence="2 3">
    <name type="scientific">Coemansia pectinata</name>
    <dbReference type="NCBI Taxonomy" id="1052879"/>
    <lineage>
        <taxon>Eukaryota</taxon>
        <taxon>Fungi</taxon>
        <taxon>Fungi incertae sedis</taxon>
        <taxon>Zoopagomycota</taxon>
        <taxon>Kickxellomycotina</taxon>
        <taxon>Kickxellomycetes</taxon>
        <taxon>Kickxellales</taxon>
        <taxon>Kickxellaceae</taxon>
        <taxon>Coemansia</taxon>
    </lineage>
</organism>
<dbReference type="EMBL" id="JANBUH010001157">
    <property type="protein sequence ID" value="KAJ2748220.1"/>
    <property type="molecule type" value="Genomic_DNA"/>
</dbReference>
<evidence type="ECO:0000259" key="1">
    <source>
        <dbReference type="Pfam" id="PF14033"/>
    </source>
</evidence>
<dbReference type="Proteomes" id="UP001140011">
    <property type="component" value="Unassembled WGS sequence"/>
</dbReference>
<keyword evidence="3" id="KW-1185">Reference proteome</keyword>
<dbReference type="PANTHER" id="PTHR33119:SF1">
    <property type="entry name" value="FE2OG DIOXYGENASE DOMAIN-CONTAINING PROTEIN"/>
    <property type="match status" value="1"/>
</dbReference>
<dbReference type="InterPro" id="IPR049192">
    <property type="entry name" value="DUF4246_C"/>
</dbReference>
<evidence type="ECO:0000313" key="2">
    <source>
        <dbReference type="EMBL" id="KAJ2748220.1"/>
    </source>
</evidence>
<dbReference type="InterPro" id="IPR025340">
    <property type="entry name" value="DUF4246"/>
</dbReference>
<evidence type="ECO:0000313" key="3">
    <source>
        <dbReference type="Proteomes" id="UP001140011"/>
    </source>
</evidence>